<dbReference type="Proteomes" id="UP000182652">
    <property type="component" value="Unassembled WGS sequence"/>
</dbReference>
<keyword evidence="4" id="KW-1185">Reference proteome</keyword>
<dbReference type="STRING" id="156980.SAMN04489745_1082"/>
<feature type="transmembrane region" description="Helical" evidence="2">
    <location>
        <begin position="162"/>
        <end position="181"/>
    </location>
</feature>
<dbReference type="InterPro" id="IPR046096">
    <property type="entry name" value="DUF6114"/>
</dbReference>
<evidence type="ECO:0000313" key="3">
    <source>
        <dbReference type="EMBL" id="SEB72738.1"/>
    </source>
</evidence>
<feature type="transmembrane region" description="Helical" evidence="2">
    <location>
        <begin position="140"/>
        <end position="156"/>
    </location>
</feature>
<sequence length="193" mass="20367">MLLNGDGSLAENGLTPQASRRARRGDADRTLRHPVTPAAESRAEPTEPTEPLESILASETTEAPETSEAPAASDFRTWRKERPFIGGLLVALGGVEMFFSGQLDIGHLHVQLGIEGLQATIIPIALLLLGILSMTMPDHHVFYGVLALAVAVYSLVGVNLGGFLIGMLLAGTGGVLVAAWMRRSPAPQGEHAS</sequence>
<accession>A0A1H4LQ26</accession>
<proteinExistence type="predicted"/>
<dbReference type="EMBL" id="FNSN01000003">
    <property type="protein sequence ID" value="SEB72738.1"/>
    <property type="molecule type" value="Genomic_DNA"/>
</dbReference>
<feature type="transmembrane region" description="Helical" evidence="2">
    <location>
        <begin position="112"/>
        <end position="133"/>
    </location>
</feature>
<feature type="region of interest" description="Disordered" evidence="1">
    <location>
        <begin position="1"/>
        <end position="52"/>
    </location>
</feature>
<gene>
    <name evidence="3" type="ORF">SAMN04489745_1082</name>
</gene>
<organism evidence="3 4">
    <name type="scientific">Arthrobacter woluwensis</name>
    <dbReference type="NCBI Taxonomy" id="156980"/>
    <lineage>
        <taxon>Bacteria</taxon>
        <taxon>Bacillati</taxon>
        <taxon>Actinomycetota</taxon>
        <taxon>Actinomycetes</taxon>
        <taxon>Micrococcales</taxon>
        <taxon>Micrococcaceae</taxon>
        <taxon>Arthrobacter</taxon>
    </lineage>
</organism>
<dbReference type="Pfam" id="PF19609">
    <property type="entry name" value="DUF6114"/>
    <property type="match status" value="1"/>
</dbReference>
<dbReference type="AlphaFoldDB" id="A0A1H4LQ26"/>
<protein>
    <submittedName>
        <fullName evidence="3">Uncharacterized protein</fullName>
    </submittedName>
</protein>
<reference evidence="3 4" key="1">
    <citation type="submission" date="2016-10" db="EMBL/GenBank/DDBJ databases">
        <authorList>
            <person name="de Groot N.N."/>
        </authorList>
    </citation>
    <scope>NUCLEOTIDE SEQUENCE [LARGE SCALE GENOMIC DNA]</scope>
    <source>
        <strain evidence="3 4">DSM 10495</strain>
    </source>
</reference>
<keyword evidence="2" id="KW-1133">Transmembrane helix</keyword>
<dbReference type="RefSeq" id="WP_254780478.1">
    <property type="nucleotide sequence ID" value="NZ_FNSN01000003.1"/>
</dbReference>
<evidence type="ECO:0000256" key="2">
    <source>
        <dbReference type="SAM" id="Phobius"/>
    </source>
</evidence>
<evidence type="ECO:0000313" key="4">
    <source>
        <dbReference type="Proteomes" id="UP000182652"/>
    </source>
</evidence>
<keyword evidence="2" id="KW-0472">Membrane</keyword>
<name>A0A1H4LQ26_9MICC</name>
<keyword evidence="2" id="KW-0812">Transmembrane</keyword>
<evidence type="ECO:0000256" key="1">
    <source>
        <dbReference type="SAM" id="MobiDB-lite"/>
    </source>
</evidence>
<feature type="transmembrane region" description="Helical" evidence="2">
    <location>
        <begin position="83"/>
        <end position="100"/>
    </location>
</feature>